<proteinExistence type="predicted"/>
<sequence>MNAKEAVKSAKKYVSEMLAEEGIVNLGLEEIERDDAKKMWNITLGFSRPWNTTGPLSAIAGGAAAQRTYRTIRIRETDGHVVSMTRREPLD</sequence>
<name>A0A3S0A5K6_9HYPH</name>
<reference evidence="1 2" key="1">
    <citation type="submission" date="2018-12" db="EMBL/GenBank/DDBJ databases">
        <title>Mesorhizobium carbonis sp. nov., isolated from coal mine water.</title>
        <authorList>
            <person name="Xin W."/>
            <person name="Xu Z."/>
            <person name="Xiang F."/>
            <person name="Zhang J."/>
            <person name="Xi L."/>
            <person name="Liu J."/>
        </authorList>
    </citation>
    <scope>NUCLEOTIDE SEQUENCE [LARGE SCALE GENOMIC DNA]</scope>
    <source>
        <strain evidence="1 2">B2.3</strain>
    </source>
</reference>
<gene>
    <name evidence="1" type="ORF">EJC49_16650</name>
</gene>
<dbReference type="RefSeq" id="WP_126701066.1">
    <property type="nucleotide sequence ID" value="NZ_RWKW01000059.1"/>
</dbReference>
<evidence type="ECO:0000313" key="2">
    <source>
        <dbReference type="Proteomes" id="UP000278398"/>
    </source>
</evidence>
<dbReference type="Proteomes" id="UP000278398">
    <property type="component" value="Unassembled WGS sequence"/>
</dbReference>
<evidence type="ECO:0000313" key="1">
    <source>
        <dbReference type="EMBL" id="RST85262.1"/>
    </source>
</evidence>
<comment type="caution">
    <text evidence="1">The sequence shown here is derived from an EMBL/GenBank/DDBJ whole genome shotgun (WGS) entry which is preliminary data.</text>
</comment>
<dbReference type="OrthoDB" id="9155172at2"/>
<accession>A0A3S0A5K6</accession>
<protein>
    <submittedName>
        <fullName evidence="1">Uncharacterized protein</fullName>
    </submittedName>
</protein>
<organism evidence="1 2">
    <name type="scientific">Aquibium carbonis</name>
    <dbReference type="NCBI Taxonomy" id="2495581"/>
    <lineage>
        <taxon>Bacteria</taxon>
        <taxon>Pseudomonadati</taxon>
        <taxon>Pseudomonadota</taxon>
        <taxon>Alphaproteobacteria</taxon>
        <taxon>Hyphomicrobiales</taxon>
        <taxon>Phyllobacteriaceae</taxon>
        <taxon>Aquibium</taxon>
    </lineage>
</organism>
<keyword evidence="2" id="KW-1185">Reference proteome</keyword>
<dbReference type="AlphaFoldDB" id="A0A3S0A5K6"/>
<dbReference type="EMBL" id="RWKW01000059">
    <property type="protein sequence ID" value="RST85262.1"/>
    <property type="molecule type" value="Genomic_DNA"/>
</dbReference>